<dbReference type="Gene3D" id="3.20.20.70">
    <property type="entry name" value="Aldolase class I"/>
    <property type="match status" value="1"/>
</dbReference>
<evidence type="ECO:0000256" key="2">
    <source>
        <dbReference type="ARBA" id="ARBA00022691"/>
    </source>
</evidence>
<dbReference type="InterPro" id="IPR013785">
    <property type="entry name" value="Aldolase_TIM"/>
</dbReference>
<dbReference type="InterPro" id="IPR023885">
    <property type="entry name" value="4Fe4S-binding_SPASM_dom"/>
</dbReference>
<dbReference type="CDD" id="cd21109">
    <property type="entry name" value="SPASM"/>
    <property type="match status" value="1"/>
</dbReference>
<dbReference type="NCBIfam" id="TIGR04085">
    <property type="entry name" value="rSAM_more_4Fe4S"/>
    <property type="match status" value="1"/>
</dbReference>
<dbReference type="PANTHER" id="PTHR11228">
    <property type="entry name" value="RADICAL SAM DOMAIN PROTEIN"/>
    <property type="match status" value="1"/>
</dbReference>
<dbReference type="Pfam" id="PF13186">
    <property type="entry name" value="SPASM"/>
    <property type="match status" value="1"/>
</dbReference>
<keyword evidence="2" id="KW-0949">S-adenosyl-L-methionine</keyword>
<accession>A0A7Z8YBD6</accession>
<evidence type="ECO:0000259" key="6">
    <source>
        <dbReference type="PROSITE" id="PS51918"/>
    </source>
</evidence>
<dbReference type="SFLD" id="SFLDS00029">
    <property type="entry name" value="Radical_SAM"/>
    <property type="match status" value="1"/>
</dbReference>
<feature type="domain" description="Radical SAM core" evidence="6">
    <location>
        <begin position="145"/>
        <end position="359"/>
    </location>
</feature>
<dbReference type="Pfam" id="PF04055">
    <property type="entry name" value="Radical_SAM"/>
    <property type="match status" value="1"/>
</dbReference>
<dbReference type="CDD" id="cd01335">
    <property type="entry name" value="Radical_SAM"/>
    <property type="match status" value="1"/>
</dbReference>
<evidence type="ECO:0000313" key="7">
    <source>
        <dbReference type="EMBL" id="VDG81204.1"/>
    </source>
</evidence>
<evidence type="ECO:0000256" key="4">
    <source>
        <dbReference type="ARBA" id="ARBA00023004"/>
    </source>
</evidence>
<dbReference type="InterPro" id="IPR058240">
    <property type="entry name" value="rSAM_sf"/>
</dbReference>
<evidence type="ECO:0000313" key="8">
    <source>
        <dbReference type="Proteomes" id="UP000276733"/>
    </source>
</evidence>
<protein>
    <submittedName>
        <fullName evidence="7">Pyrroloquinoline quinone biosynthesis protein PqqE</fullName>
    </submittedName>
</protein>
<name>A0A7Z8YBD6_CAPOC</name>
<keyword evidence="5" id="KW-0411">Iron-sulfur</keyword>
<sequence length="506" mass="59036">MENKKLNDVYIFNPFYSLRNDIKRAVLCNSPSFKIPLHIAEDEVIIYIHPIFATAFSFFNGDKTLKNVLIEMSSVLETPFEECLNFITPFIENSERIGVEYDNIWFEFPKNILIKNNNSTFSERNLNYQDYFIKEEIDLDTIRLFRSPSTISLLVNTVCATDCIYCYVDRRIKNNCKIPIERLKELIREAKKLQVIDFDIAGTEIFMYKHWKELIQELINNGYYPYLSTKLPISEESVITLKNIGIKHLQLSIDTLDPEESKIINKNKSDNYISKIFKTLKNLEKYNIFVVINAVITKYNSSFLGIKNLLDKLNEFSNIKKFTLNPAERSLGCSGKVFDSFKSKSYELEQLRNYINSIRNEYNFTISFIDYTDKSEFVADIETKSKNYQERAMCTANMSQICILSDGQVTICEELYWNKKFLIGNVLENSIEEIWTSEKAIQLSKQNSCNFSDNSNCKYCPIFDDCRNILGVCWSDVIAAYGDENWDYPSPYCPYAPTPIYSMHHD</sequence>
<keyword evidence="4" id="KW-0408">Iron</keyword>
<dbReference type="SFLD" id="SFLDG01067">
    <property type="entry name" value="SPASM/twitch_domain_containing"/>
    <property type="match status" value="1"/>
</dbReference>
<dbReference type="InterPro" id="IPR050377">
    <property type="entry name" value="Radical_SAM_PqqE_MftC-like"/>
</dbReference>
<dbReference type="GO" id="GO:0046872">
    <property type="term" value="F:metal ion binding"/>
    <property type="evidence" value="ECO:0007669"/>
    <property type="project" value="UniProtKB-KW"/>
</dbReference>
<dbReference type="PANTHER" id="PTHR11228:SF7">
    <property type="entry name" value="PQQA PEPTIDE CYCLASE"/>
    <property type="match status" value="1"/>
</dbReference>
<keyword evidence="3" id="KW-0479">Metal-binding</keyword>
<comment type="cofactor">
    <cofactor evidence="1">
        <name>[4Fe-4S] cluster</name>
        <dbReference type="ChEBI" id="CHEBI:49883"/>
    </cofactor>
</comment>
<dbReference type="SMART" id="SM00729">
    <property type="entry name" value="Elp3"/>
    <property type="match status" value="1"/>
</dbReference>
<dbReference type="RefSeq" id="WP_181831015.1">
    <property type="nucleotide sequence ID" value="NZ_UYIQ01000001.1"/>
</dbReference>
<dbReference type="Proteomes" id="UP000276733">
    <property type="component" value="Unassembled WGS sequence"/>
</dbReference>
<reference evidence="7 8" key="1">
    <citation type="submission" date="2018-11" db="EMBL/GenBank/DDBJ databases">
        <authorList>
            <consortium name="Pathogen Informatics"/>
        </authorList>
    </citation>
    <scope>NUCLEOTIDE SEQUENCE [LARGE SCALE GENOMIC DNA]</scope>
    <source>
        <strain evidence="7 8">NCTC11458</strain>
    </source>
</reference>
<proteinExistence type="predicted"/>
<dbReference type="GO" id="GO:0051536">
    <property type="term" value="F:iron-sulfur cluster binding"/>
    <property type="evidence" value="ECO:0007669"/>
    <property type="project" value="UniProtKB-KW"/>
</dbReference>
<evidence type="ECO:0000256" key="5">
    <source>
        <dbReference type="ARBA" id="ARBA00023014"/>
    </source>
</evidence>
<dbReference type="PROSITE" id="PS51918">
    <property type="entry name" value="RADICAL_SAM"/>
    <property type="match status" value="1"/>
</dbReference>
<dbReference type="InterPro" id="IPR006638">
    <property type="entry name" value="Elp3/MiaA/NifB-like_rSAM"/>
</dbReference>
<gene>
    <name evidence="7" type="ORF">NCTC11458_00488</name>
</gene>
<evidence type="ECO:0000256" key="1">
    <source>
        <dbReference type="ARBA" id="ARBA00001966"/>
    </source>
</evidence>
<dbReference type="EMBL" id="UYIQ01000001">
    <property type="protein sequence ID" value="VDG81204.1"/>
    <property type="molecule type" value="Genomic_DNA"/>
</dbReference>
<evidence type="ECO:0000256" key="3">
    <source>
        <dbReference type="ARBA" id="ARBA00022723"/>
    </source>
</evidence>
<dbReference type="GO" id="GO:0003824">
    <property type="term" value="F:catalytic activity"/>
    <property type="evidence" value="ECO:0007669"/>
    <property type="project" value="InterPro"/>
</dbReference>
<dbReference type="InterPro" id="IPR007197">
    <property type="entry name" value="rSAM"/>
</dbReference>
<dbReference type="SUPFAM" id="SSF102114">
    <property type="entry name" value="Radical SAM enzymes"/>
    <property type="match status" value="1"/>
</dbReference>
<dbReference type="AlphaFoldDB" id="A0A7Z8YBD6"/>
<comment type="caution">
    <text evidence="7">The sequence shown here is derived from an EMBL/GenBank/DDBJ whole genome shotgun (WGS) entry which is preliminary data.</text>
</comment>
<organism evidence="7 8">
    <name type="scientific">Capnocytophaga ochracea</name>
    <dbReference type="NCBI Taxonomy" id="1018"/>
    <lineage>
        <taxon>Bacteria</taxon>
        <taxon>Pseudomonadati</taxon>
        <taxon>Bacteroidota</taxon>
        <taxon>Flavobacteriia</taxon>
        <taxon>Flavobacteriales</taxon>
        <taxon>Flavobacteriaceae</taxon>
        <taxon>Capnocytophaga</taxon>
    </lineage>
</organism>
<dbReference type="GO" id="GO:0006783">
    <property type="term" value="P:heme biosynthetic process"/>
    <property type="evidence" value="ECO:0007669"/>
    <property type="project" value="TreeGrafter"/>
</dbReference>